<dbReference type="PANTHER" id="PTHR45453:SF1">
    <property type="entry name" value="PHOSPHATE REGULON SENSOR PROTEIN PHOR"/>
    <property type="match status" value="1"/>
</dbReference>
<dbReference type="InterPro" id="IPR003660">
    <property type="entry name" value="HAMP_dom"/>
</dbReference>
<comment type="subcellular location">
    <subcellularLocation>
        <location evidence="2">Membrane</location>
    </subcellularLocation>
</comment>
<dbReference type="Gene3D" id="6.10.340.10">
    <property type="match status" value="1"/>
</dbReference>
<dbReference type="InterPro" id="IPR035965">
    <property type="entry name" value="PAS-like_dom_sf"/>
</dbReference>
<dbReference type="Gene3D" id="3.30.450.20">
    <property type="entry name" value="PAS domain"/>
    <property type="match status" value="1"/>
</dbReference>
<feature type="domain" description="Histidine kinase" evidence="10">
    <location>
        <begin position="370"/>
        <end position="590"/>
    </location>
</feature>
<organism evidence="12 13">
    <name type="scientific">Candidatus Butyricicoccus avistercoris</name>
    <dbReference type="NCBI Taxonomy" id="2838518"/>
    <lineage>
        <taxon>Bacteria</taxon>
        <taxon>Bacillati</taxon>
        <taxon>Bacillota</taxon>
        <taxon>Clostridia</taxon>
        <taxon>Eubacteriales</taxon>
        <taxon>Butyricicoccaceae</taxon>
        <taxon>Butyricicoccus</taxon>
    </lineage>
</organism>
<dbReference type="PROSITE" id="PS50109">
    <property type="entry name" value="HIS_KIN"/>
    <property type="match status" value="1"/>
</dbReference>
<evidence type="ECO:0000256" key="2">
    <source>
        <dbReference type="ARBA" id="ARBA00004370"/>
    </source>
</evidence>
<evidence type="ECO:0000256" key="4">
    <source>
        <dbReference type="ARBA" id="ARBA00022553"/>
    </source>
</evidence>
<protein>
    <recommendedName>
        <fullName evidence="3">histidine kinase</fullName>
        <ecNumber evidence="3">2.7.13.3</ecNumber>
    </recommendedName>
</protein>
<feature type="domain" description="HAMP" evidence="11">
    <location>
        <begin position="199"/>
        <end position="251"/>
    </location>
</feature>
<evidence type="ECO:0000313" key="12">
    <source>
        <dbReference type="EMBL" id="HIV61311.1"/>
    </source>
</evidence>
<reference evidence="12" key="2">
    <citation type="submission" date="2021-04" db="EMBL/GenBank/DDBJ databases">
        <authorList>
            <person name="Gilroy R."/>
        </authorList>
    </citation>
    <scope>NUCLEOTIDE SEQUENCE</scope>
    <source>
        <strain evidence="12">CHK193-4272</strain>
    </source>
</reference>
<reference evidence="12" key="1">
    <citation type="journal article" date="2021" name="PeerJ">
        <title>Extensive microbial diversity within the chicken gut microbiome revealed by metagenomics and culture.</title>
        <authorList>
            <person name="Gilroy R."/>
            <person name="Ravi A."/>
            <person name="Getino M."/>
            <person name="Pursley I."/>
            <person name="Horton D.L."/>
            <person name="Alikhan N.F."/>
            <person name="Baker D."/>
            <person name="Gharbi K."/>
            <person name="Hall N."/>
            <person name="Watson M."/>
            <person name="Adriaenssens E.M."/>
            <person name="Foster-Nyarko E."/>
            <person name="Jarju S."/>
            <person name="Secka A."/>
            <person name="Antonio M."/>
            <person name="Oren A."/>
            <person name="Chaudhuri R.R."/>
            <person name="La Ragione R."/>
            <person name="Hildebrand F."/>
            <person name="Pallen M.J."/>
        </authorList>
    </citation>
    <scope>NUCLEOTIDE SEQUENCE</scope>
    <source>
        <strain evidence="12">CHK193-4272</strain>
    </source>
</reference>
<dbReference type="GO" id="GO:0005886">
    <property type="term" value="C:plasma membrane"/>
    <property type="evidence" value="ECO:0007669"/>
    <property type="project" value="TreeGrafter"/>
</dbReference>
<dbReference type="SUPFAM" id="SSF55874">
    <property type="entry name" value="ATPase domain of HSP90 chaperone/DNA topoisomerase II/histidine kinase"/>
    <property type="match status" value="1"/>
</dbReference>
<dbReference type="Proteomes" id="UP000886808">
    <property type="component" value="Unassembled WGS sequence"/>
</dbReference>
<dbReference type="Gene3D" id="3.30.565.10">
    <property type="entry name" value="Histidine kinase-like ATPase, C-terminal domain"/>
    <property type="match status" value="1"/>
</dbReference>
<keyword evidence="7" id="KW-0902">Two-component regulatory system</keyword>
<dbReference type="GO" id="GO:0000155">
    <property type="term" value="F:phosphorelay sensor kinase activity"/>
    <property type="evidence" value="ECO:0007669"/>
    <property type="project" value="InterPro"/>
</dbReference>
<dbReference type="SMART" id="SM00387">
    <property type="entry name" value="HATPase_c"/>
    <property type="match status" value="1"/>
</dbReference>
<dbReference type="PANTHER" id="PTHR45453">
    <property type="entry name" value="PHOSPHATE REGULON SENSOR PROTEIN PHOR"/>
    <property type="match status" value="1"/>
</dbReference>
<keyword evidence="8 9" id="KW-0472">Membrane</keyword>
<dbReference type="PRINTS" id="PR00344">
    <property type="entry name" value="BCTRLSENSOR"/>
</dbReference>
<dbReference type="SUPFAM" id="SSF55785">
    <property type="entry name" value="PYP-like sensor domain (PAS domain)"/>
    <property type="match status" value="1"/>
</dbReference>
<gene>
    <name evidence="12" type="ORF">H9746_00425</name>
</gene>
<dbReference type="FunFam" id="3.30.565.10:FF:000006">
    <property type="entry name" value="Sensor histidine kinase WalK"/>
    <property type="match status" value="1"/>
</dbReference>
<dbReference type="CDD" id="cd00075">
    <property type="entry name" value="HATPase"/>
    <property type="match status" value="1"/>
</dbReference>
<dbReference type="Pfam" id="PF00512">
    <property type="entry name" value="HisKA"/>
    <property type="match status" value="1"/>
</dbReference>
<evidence type="ECO:0000256" key="1">
    <source>
        <dbReference type="ARBA" id="ARBA00000085"/>
    </source>
</evidence>
<dbReference type="Pfam" id="PF02518">
    <property type="entry name" value="HATPase_c"/>
    <property type="match status" value="1"/>
</dbReference>
<keyword evidence="5" id="KW-0808">Transferase</keyword>
<dbReference type="FunFam" id="1.10.287.130:FF:000001">
    <property type="entry name" value="Two-component sensor histidine kinase"/>
    <property type="match status" value="1"/>
</dbReference>
<name>A0A9D1PFU6_9FIRM</name>
<sequence length="604" mass="68201">MENNKKMTVGVFRSLHMKLVLILILLIISVMVVTGTFLINSVGNYYLKDFQDQMTRVFTFDLREAMEEAAHEQNAASQLNEMINVRAGSLGIDSHRNYYILDSAGNYLSGSREKGSAEITITPNLLSAMAGQIGLKNAVIDHYIDAAYPVKGENETFIVYIKDDKQEIQELSWRFFSIVMEAMLFGLLVVVLLSFLLSKTITTPIENITKQAKLVASGDYSHRLEIQSGDEIGNLSETFNYMAEMLQNTIGEVQDERDKLNTLFLHMSDGVAAFAMNGKVIHMNPATERLLDIDFNENMSFKDVFTDIELPESLAQKRSVSYEIKRKNRVLQVLLASFGARESERGVIAVIHDITEQKKLDDARREFVANVSHELRTPLTNIKSYTETLMDAAGELPPDTEKRFLSVITGEADRMTRIVKDLLTLSKLDYGRMDLSFRRFSVQQMLENIYTAMELEAQKNGHSLAMYVPKPLPEIEGDKERLEQVVVNIISNSIKYTPNGGRIFLFADQMDAKTVRIRVVDNGIGIPKEDIPRLFERFYRVDKARSREKGGTGLGLAIAKEMVKAHNGKIFLESETDKGTEVTILLPIEQEGNVECKKETDSKI</sequence>
<dbReference type="InterPro" id="IPR000014">
    <property type="entry name" value="PAS"/>
</dbReference>
<dbReference type="CDD" id="cd06225">
    <property type="entry name" value="HAMP"/>
    <property type="match status" value="1"/>
</dbReference>
<accession>A0A9D1PFU6</accession>
<evidence type="ECO:0000256" key="8">
    <source>
        <dbReference type="ARBA" id="ARBA00023136"/>
    </source>
</evidence>
<proteinExistence type="predicted"/>
<evidence type="ECO:0000256" key="3">
    <source>
        <dbReference type="ARBA" id="ARBA00012438"/>
    </source>
</evidence>
<dbReference type="GO" id="GO:0016036">
    <property type="term" value="P:cellular response to phosphate starvation"/>
    <property type="evidence" value="ECO:0007669"/>
    <property type="project" value="TreeGrafter"/>
</dbReference>
<evidence type="ECO:0000256" key="6">
    <source>
        <dbReference type="ARBA" id="ARBA00022777"/>
    </source>
</evidence>
<dbReference type="PROSITE" id="PS50885">
    <property type="entry name" value="HAMP"/>
    <property type="match status" value="1"/>
</dbReference>
<dbReference type="InterPro" id="IPR003661">
    <property type="entry name" value="HisK_dim/P_dom"/>
</dbReference>
<dbReference type="InterPro" id="IPR036890">
    <property type="entry name" value="HATPase_C_sf"/>
</dbReference>
<dbReference type="InterPro" id="IPR005467">
    <property type="entry name" value="His_kinase_dom"/>
</dbReference>
<evidence type="ECO:0000256" key="7">
    <source>
        <dbReference type="ARBA" id="ARBA00023012"/>
    </source>
</evidence>
<dbReference type="Pfam" id="PF00672">
    <property type="entry name" value="HAMP"/>
    <property type="match status" value="1"/>
</dbReference>
<dbReference type="Pfam" id="PF13188">
    <property type="entry name" value="PAS_8"/>
    <property type="match status" value="1"/>
</dbReference>
<dbReference type="CDD" id="cd00130">
    <property type="entry name" value="PAS"/>
    <property type="match status" value="1"/>
</dbReference>
<dbReference type="EC" id="2.7.13.3" evidence="3"/>
<keyword evidence="4" id="KW-0597">Phosphoprotein</keyword>
<comment type="catalytic activity">
    <reaction evidence="1">
        <text>ATP + protein L-histidine = ADP + protein N-phospho-L-histidine.</text>
        <dbReference type="EC" id="2.7.13.3"/>
    </reaction>
</comment>
<feature type="transmembrane region" description="Helical" evidence="9">
    <location>
        <begin position="20"/>
        <end position="47"/>
    </location>
</feature>
<dbReference type="SMART" id="SM00388">
    <property type="entry name" value="HisKA"/>
    <property type="match status" value="1"/>
</dbReference>
<evidence type="ECO:0000256" key="9">
    <source>
        <dbReference type="SAM" id="Phobius"/>
    </source>
</evidence>
<dbReference type="AlphaFoldDB" id="A0A9D1PFU6"/>
<dbReference type="CDD" id="cd00082">
    <property type="entry name" value="HisKA"/>
    <property type="match status" value="1"/>
</dbReference>
<dbReference type="EMBL" id="DXIE01000003">
    <property type="protein sequence ID" value="HIV61311.1"/>
    <property type="molecule type" value="Genomic_DNA"/>
</dbReference>
<dbReference type="GO" id="GO:0004721">
    <property type="term" value="F:phosphoprotein phosphatase activity"/>
    <property type="evidence" value="ECO:0007669"/>
    <property type="project" value="TreeGrafter"/>
</dbReference>
<evidence type="ECO:0000256" key="5">
    <source>
        <dbReference type="ARBA" id="ARBA00022679"/>
    </source>
</evidence>
<keyword evidence="6" id="KW-0418">Kinase</keyword>
<dbReference type="InterPro" id="IPR004358">
    <property type="entry name" value="Sig_transdc_His_kin-like_C"/>
</dbReference>
<dbReference type="InterPro" id="IPR003594">
    <property type="entry name" value="HATPase_dom"/>
</dbReference>
<dbReference type="Gene3D" id="1.10.287.130">
    <property type="match status" value="1"/>
</dbReference>
<dbReference type="SUPFAM" id="SSF47384">
    <property type="entry name" value="Homodimeric domain of signal transducing histidine kinase"/>
    <property type="match status" value="1"/>
</dbReference>
<evidence type="ECO:0000259" key="11">
    <source>
        <dbReference type="PROSITE" id="PS50885"/>
    </source>
</evidence>
<dbReference type="SMART" id="SM00304">
    <property type="entry name" value="HAMP"/>
    <property type="match status" value="1"/>
</dbReference>
<feature type="transmembrane region" description="Helical" evidence="9">
    <location>
        <begin position="175"/>
        <end position="197"/>
    </location>
</feature>
<dbReference type="SUPFAM" id="SSF158472">
    <property type="entry name" value="HAMP domain-like"/>
    <property type="match status" value="1"/>
</dbReference>
<keyword evidence="9" id="KW-0812">Transmembrane</keyword>
<keyword evidence="9" id="KW-1133">Transmembrane helix</keyword>
<dbReference type="InterPro" id="IPR036097">
    <property type="entry name" value="HisK_dim/P_sf"/>
</dbReference>
<evidence type="ECO:0000259" key="10">
    <source>
        <dbReference type="PROSITE" id="PS50109"/>
    </source>
</evidence>
<dbReference type="InterPro" id="IPR050351">
    <property type="entry name" value="BphY/WalK/GraS-like"/>
</dbReference>
<evidence type="ECO:0000313" key="13">
    <source>
        <dbReference type="Proteomes" id="UP000886808"/>
    </source>
</evidence>
<comment type="caution">
    <text evidence="12">The sequence shown here is derived from an EMBL/GenBank/DDBJ whole genome shotgun (WGS) entry which is preliminary data.</text>
</comment>